<protein>
    <recommendedName>
        <fullName evidence="4">Succinate dehydrogenase cytochrome b556 subunit</fullName>
    </recommendedName>
</protein>
<keyword evidence="6 13" id="KW-0812">Transmembrane</keyword>
<evidence type="ECO:0000256" key="3">
    <source>
        <dbReference type="ARBA" id="ARBA00007244"/>
    </source>
</evidence>
<evidence type="ECO:0000256" key="4">
    <source>
        <dbReference type="ARBA" id="ARBA00020076"/>
    </source>
</evidence>
<gene>
    <name evidence="14" type="primary">sdhC</name>
    <name evidence="14" type="ORF">GCM10011273_05000</name>
</gene>
<dbReference type="RefSeq" id="WP_189484779.1">
    <property type="nucleotide sequence ID" value="NZ_BMZB01000001.1"/>
</dbReference>
<evidence type="ECO:0000256" key="9">
    <source>
        <dbReference type="ARBA" id="ARBA00023004"/>
    </source>
</evidence>
<dbReference type="PROSITE" id="PS01000">
    <property type="entry name" value="SDH_CYT_1"/>
    <property type="match status" value="1"/>
</dbReference>
<dbReference type="NCBIfam" id="TIGR02970">
    <property type="entry name" value="succ_dehyd_cytB"/>
    <property type="match status" value="1"/>
</dbReference>
<dbReference type="PANTHER" id="PTHR10978:SF5">
    <property type="entry name" value="SUCCINATE DEHYDROGENASE CYTOCHROME B560 SUBUNIT, MITOCHONDRIAL"/>
    <property type="match status" value="1"/>
</dbReference>
<feature type="transmembrane region" description="Helical" evidence="13">
    <location>
        <begin position="32"/>
        <end position="57"/>
    </location>
</feature>
<reference evidence="14" key="2">
    <citation type="submission" date="2020-09" db="EMBL/GenBank/DDBJ databases">
        <authorList>
            <person name="Sun Q."/>
            <person name="Kim S."/>
        </authorList>
    </citation>
    <scope>NUCLEOTIDE SEQUENCE</scope>
    <source>
        <strain evidence="14">KCTC 32296</strain>
    </source>
</reference>
<dbReference type="GO" id="GO:0006099">
    <property type="term" value="P:tricarboxylic acid cycle"/>
    <property type="evidence" value="ECO:0007669"/>
    <property type="project" value="InterPro"/>
</dbReference>
<proteinExistence type="inferred from homology"/>
<organism evidence="14 15">
    <name type="scientific">Asticcacaulis endophyticus</name>
    <dbReference type="NCBI Taxonomy" id="1395890"/>
    <lineage>
        <taxon>Bacteria</taxon>
        <taxon>Pseudomonadati</taxon>
        <taxon>Pseudomonadota</taxon>
        <taxon>Alphaproteobacteria</taxon>
        <taxon>Caulobacterales</taxon>
        <taxon>Caulobacteraceae</taxon>
        <taxon>Asticcacaulis</taxon>
    </lineage>
</organism>
<dbReference type="GO" id="GO:0046872">
    <property type="term" value="F:metal ion binding"/>
    <property type="evidence" value="ECO:0007669"/>
    <property type="project" value="UniProtKB-KW"/>
</dbReference>
<accession>A0A918PUF1</accession>
<keyword evidence="8 13" id="KW-1133">Transmembrane helix</keyword>
<keyword evidence="15" id="KW-1185">Reference proteome</keyword>
<comment type="subcellular location">
    <subcellularLocation>
        <location evidence="2">Membrane</location>
        <topology evidence="2">Multi-pass membrane protein</topology>
    </subcellularLocation>
</comment>
<evidence type="ECO:0000256" key="2">
    <source>
        <dbReference type="ARBA" id="ARBA00004141"/>
    </source>
</evidence>
<keyword evidence="9 12" id="KW-0408">Iron</keyword>
<evidence type="ECO:0000256" key="8">
    <source>
        <dbReference type="ARBA" id="ARBA00022989"/>
    </source>
</evidence>
<evidence type="ECO:0000256" key="13">
    <source>
        <dbReference type="SAM" id="Phobius"/>
    </source>
</evidence>
<feature type="transmembrane region" description="Helical" evidence="13">
    <location>
        <begin position="69"/>
        <end position="96"/>
    </location>
</feature>
<keyword evidence="7 12" id="KW-0479">Metal-binding</keyword>
<evidence type="ECO:0000256" key="6">
    <source>
        <dbReference type="ARBA" id="ARBA00022692"/>
    </source>
</evidence>
<evidence type="ECO:0000313" key="15">
    <source>
        <dbReference type="Proteomes" id="UP000662572"/>
    </source>
</evidence>
<dbReference type="Proteomes" id="UP000662572">
    <property type="component" value="Unassembled WGS sequence"/>
</dbReference>
<comment type="similarity">
    <text evidence="3">Belongs to the cytochrome b560 family.</text>
</comment>
<feature type="transmembrane region" description="Helical" evidence="13">
    <location>
        <begin position="116"/>
        <end position="138"/>
    </location>
</feature>
<dbReference type="EMBL" id="BMZB01000001">
    <property type="protein sequence ID" value="GGZ23083.1"/>
    <property type="molecule type" value="Genomic_DNA"/>
</dbReference>
<dbReference type="InterPro" id="IPR000701">
    <property type="entry name" value="SuccDH_FuR_B_TM-su"/>
</dbReference>
<evidence type="ECO:0000256" key="7">
    <source>
        <dbReference type="ARBA" id="ARBA00022723"/>
    </source>
</evidence>
<dbReference type="PANTHER" id="PTHR10978">
    <property type="entry name" value="SUCCINATE DEHYDROGENASE CYTOCHROME B560 SUBUNIT"/>
    <property type="match status" value="1"/>
</dbReference>
<dbReference type="CDD" id="cd03499">
    <property type="entry name" value="SQR_TypeC_SdhC"/>
    <property type="match status" value="1"/>
</dbReference>
<feature type="binding site" description="axial binding residue" evidence="12">
    <location>
        <position position="93"/>
    </location>
    <ligand>
        <name>heme</name>
        <dbReference type="ChEBI" id="CHEBI:30413"/>
        <note>ligand shared with second transmembrane subunit</note>
    </ligand>
    <ligandPart>
        <name>Fe</name>
        <dbReference type="ChEBI" id="CHEBI:18248"/>
    </ligandPart>
</feature>
<comment type="function">
    <text evidence="1">Membrane-anchoring subunit of succinate dehydrogenase (SDH).</text>
</comment>
<evidence type="ECO:0000256" key="11">
    <source>
        <dbReference type="ARBA" id="ARBA00025912"/>
    </source>
</evidence>
<dbReference type="GO" id="GO:0009055">
    <property type="term" value="F:electron transfer activity"/>
    <property type="evidence" value="ECO:0007669"/>
    <property type="project" value="InterPro"/>
</dbReference>
<dbReference type="SUPFAM" id="SSF81343">
    <property type="entry name" value="Fumarate reductase respiratory complex transmembrane subunits"/>
    <property type="match status" value="1"/>
</dbReference>
<reference evidence="14" key="1">
    <citation type="journal article" date="2014" name="Int. J. Syst. Evol. Microbiol.">
        <title>Complete genome sequence of Corynebacterium casei LMG S-19264T (=DSM 44701T), isolated from a smear-ripened cheese.</title>
        <authorList>
            <consortium name="US DOE Joint Genome Institute (JGI-PGF)"/>
            <person name="Walter F."/>
            <person name="Albersmeier A."/>
            <person name="Kalinowski J."/>
            <person name="Ruckert C."/>
        </authorList>
    </citation>
    <scope>NUCLEOTIDE SEQUENCE</scope>
    <source>
        <strain evidence="14">KCTC 32296</strain>
    </source>
</reference>
<evidence type="ECO:0000313" key="14">
    <source>
        <dbReference type="EMBL" id="GGZ23083.1"/>
    </source>
</evidence>
<comment type="cofactor">
    <cofactor evidence="12">
        <name>heme</name>
        <dbReference type="ChEBI" id="CHEBI:30413"/>
    </cofactor>
    <text evidence="12">The heme is bound between the two transmembrane subunits.</text>
</comment>
<dbReference type="Pfam" id="PF01127">
    <property type="entry name" value="Sdh_cyt"/>
    <property type="match status" value="1"/>
</dbReference>
<comment type="subunit">
    <text evidence="11">Part of an enzyme complex containing four subunits: a flavoprotein, an iron-sulfur protein, plus two membrane-anchoring proteins, SdhC and SdhD. The complex can form homotrimers.</text>
</comment>
<keyword evidence="10 13" id="KW-0472">Membrane</keyword>
<dbReference type="InterPro" id="IPR014314">
    <property type="entry name" value="Succ_DH_cytb556"/>
</dbReference>
<evidence type="ECO:0000256" key="1">
    <source>
        <dbReference type="ARBA" id="ARBA00004050"/>
    </source>
</evidence>
<comment type="caution">
    <text evidence="14">The sequence shown here is derived from an EMBL/GenBank/DDBJ whole genome shotgun (WGS) entry which is preliminary data.</text>
</comment>
<dbReference type="AlphaFoldDB" id="A0A918PUF1"/>
<evidence type="ECO:0000256" key="10">
    <source>
        <dbReference type="ARBA" id="ARBA00023136"/>
    </source>
</evidence>
<sequence>MTQPPNAPKAVYRPLSPHLQVWRFHITMLTSILHRATGLALVVGAVLVAAWLVAIGLTASGCFPQAYTVFLSFAASPFGLFIWFGLSLAGFIHLTGGIRHLIWDMGLGFELKSANALSWWGLILGIALTVGFWAVLLATGKVVL</sequence>
<name>A0A918PUF1_9CAUL</name>
<keyword evidence="5 12" id="KW-0349">Heme</keyword>
<dbReference type="GO" id="GO:0016020">
    <property type="term" value="C:membrane"/>
    <property type="evidence" value="ECO:0007669"/>
    <property type="project" value="UniProtKB-SubCell"/>
</dbReference>
<dbReference type="Gene3D" id="1.20.1300.10">
    <property type="entry name" value="Fumarate reductase/succinate dehydrogenase, transmembrane subunit"/>
    <property type="match status" value="1"/>
</dbReference>
<dbReference type="InterPro" id="IPR018495">
    <property type="entry name" value="Succ_DH_cyt_bsu_CS"/>
</dbReference>
<evidence type="ECO:0000256" key="12">
    <source>
        <dbReference type="PIRSR" id="PIRSR000178-1"/>
    </source>
</evidence>
<dbReference type="PIRSF" id="PIRSF000178">
    <property type="entry name" value="SDH_cyt_b560"/>
    <property type="match status" value="1"/>
</dbReference>
<evidence type="ECO:0000256" key="5">
    <source>
        <dbReference type="ARBA" id="ARBA00022617"/>
    </source>
</evidence>
<dbReference type="PROSITE" id="PS01001">
    <property type="entry name" value="SDH_CYT_2"/>
    <property type="match status" value="1"/>
</dbReference>
<dbReference type="InterPro" id="IPR034804">
    <property type="entry name" value="SQR/QFR_C/D"/>
</dbReference>